<keyword evidence="3" id="KW-0040">ANK repeat</keyword>
<dbReference type="Proteomes" id="UP000612055">
    <property type="component" value="Unassembled WGS sequence"/>
</dbReference>
<dbReference type="Gene3D" id="2.120.10.30">
    <property type="entry name" value="TolB, C-terminal domain"/>
    <property type="match status" value="1"/>
</dbReference>
<dbReference type="InterPro" id="IPR044515">
    <property type="entry name" value="ABTB1"/>
</dbReference>
<name>A0A835XKA2_9CHLO</name>
<keyword evidence="6" id="KW-1185">Reference proteome</keyword>
<sequence>MCADGTAGSLYCRIGANANVANSVVQLALPAAWQAGAGGTAAAGAAAGVGAGEQRVRVTTLPFRAASGIGGSMAHVPWGGPGGSLVLATSAALYHQPLVAQAAGEGGAAAGAAPPVLLAGREGAQSRVDGLGGAARFQCICGLAVDMEGNVLVADSPADTTVRRVPPDGTVTTLASLDGGYVHPSILPNGYLALCSYDEPSLLVLDLGLEPPPLLPPAPPAPAGPPRRTLHADMGALLDAQPDGTADLTLVVGKRRFLVHRAILTARCDYFRSQLGGGFADGAAAELSLPDADAAPFELLLRFVYTGAEDIPTALAPAVAELADRLLLPELCSDAQAAVLAGVSAETVVGSLLWAERLGSSFSGLPSSLKAWYLEHHEEVHTAAPAALERLAAGSPRLVAELLVGAFSAPRPARRQRTA</sequence>
<dbReference type="SUPFAM" id="SSF63829">
    <property type="entry name" value="Calcium-dependent phosphotriesterase"/>
    <property type="match status" value="1"/>
</dbReference>
<dbReference type="PANTHER" id="PTHR46231:SF1">
    <property type="entry name" value="ANKYRIN REPEAT AND BTB_POZ DOMAIN-CONTAINING PROTEIN 1"/>
    <property type="match status" value="1"/>
</dbReference>
<dbReference type="Pfam" id="PF00651">
    <property type="entry name" value="BTB"/>
    <property type="match status" value="1"/>
</dbReference>
<keyword evidence="2" id="KW-0677">Repeat</keyword>
<dbReference type="SMART" id="SM00225">
    <property type="entry name" value="BTB"/>
    <property type="match status" value="1"/>
</dbReference>
<protein>
    <recommendedName>
        <fullName evidence="4">BTB domain-containing protein</fullName>
    </recommendedName>
</protein>
<evidence type="ECO:0000313" key="6">
    <source>
        <dbReference type="Proteomes" id="UP000612055"/>
    </source>
</evidence>
<comment type="caution">
    <text evidence="5">The sequence shown here is derived from an EMBL/GenBank/DDBJ whole genome shotgun (WGS) entry which is preliminary data.</text>
</comment>
<accession>A0A835XKA2</accession>
<dbReference type="OrthoDB" id="6436188at2759"/>
<evidence type="ECO:0000256" key="1">
    <source>
        <dbReference type="ARBA" id="ARBA00004906"/>
    </source>
</evidence>
<dbReference type="PANTHER" id="PTHR46231">
    <property type="entry name" value="ANKYRIN REPEAT AND BTB/POZ DOMAIN-CONTAINING PROTEIN 1"/>
    <property type="match status" value="1"/>
</dbReference>
<proteinExistence type="predicted"/>
<organism evidence="5 6">
    <name type="scientific">Edaphochlamys debaryana</name>
    <dbReference type="NCBI Taxonomy" id="47281"/>
    <lineage>
        <taxon>Eukaryota</taxon>
        <taxon>Viridiplantae</taxon>
        <taxon>Chlorophyta</taxon>
        <taxon>core chlorophytes</taxon>
        <taxon>Chlorophyceae</taxon>
        <taxon>CS clade</taxon>
        <taxon>Chlamydomonadales</taxon>
        <taxon>Chlamydomonadales incertae sedis</taxon>
        <taxon>Edaphochlamys</taxon>
    </lineage>
</organism>
<evidence type="ECO:0000259" key="4">
    <source>
        <dbReference type="PROSITE" id="PS50097"/>
    </source>
</evidence>
<comment type="pathway">
    <text evidence="1">Protein modification; protein ubiquitination.</text>
</comment>
<dbReference type="InterPro" id="IPR000210">
    <property type="entry name" value="BTB/POZ_dom"/>
</dbReference>
<dbReference type="CDD" id="cd18186">
    <property type="entry name" value="BTB_POZ_ZBTB_KLHL-like"/>
    <property type="match status" value="1"/>
</dbReference>
<evidence type="ECO:0000256" key="2">
    <source>
        <dbReference type="ARBA" id="ARBA00022737"/>
    </source>
</evidence>
<dbReference type="InterPro" id="IPR011333">
    <property type="entry name" value="SKP1/BTB/POZ_sf"/>
</dbReference>
<evidence type="ECO:0000313" key="5">
    <source>
        <dbReference type="EMBL" id="KAG2485658.1"/>
    </source>
</evidence>
<dbReference type="GO" id="GO:0000151">
    <property type="term" value="C:ubiquitin ligase complex"/>
    <property type="evidence" value="ECO:0007669"/>
    <property type="project" value="TreeGrafter"/>
</dbReference>
<dbReference type="InterPro" id="IPR011042">
    <property type="entry name" value="6-blade_b-propeller_TolB-like"/>
</dbReference>
<dbReference type="Gene3D" id="3.30.710.10">
    <property type="entry name" value="Potassium Channel Kv1.1, Chain A"/>
    <property type="match status" value="1"/>
</dbReference>
<dbReference type="GO" id="GO:0005737">
    <property type="term" value="C:cytoplasm"/>
    <property type="evidence" value="ECO:0007669"/>
    <property type="project" value="TreeGrafter"/>
</dbReference>
<dbReference type="SUPFAM" id="SSF54695">
    <property type="entry name" value="POZ domain"/>
    <property type="match status" value="1"/>
</dbReference>
<feature type="domain" description="BTB" evidence="4">
    <location>
        <begin position="246"/>
        <end position="313"/>
    </location>
</feature>
<dbReference type="PROSITE" id="PS50097">
    <property type="entry name" value="BTB"/>
    <property type="match status" value="1"/>
</dbReference>
<dbReference type="AlphaFoldDB" id="A0A835XKA2"/>
<evidence type="ECO:0000256" key="3">
    <source>
        <dbReference type="ARBA" id="ARBA00023043"/>
    </source>
</evidence>
<reference evidence="5" key="1">
    <citation type="journal article" date="2020" name="bioRxiv">
        <title>Comparative genomics of Chlamydomonas.</title>
        <authorList>
            <person name="Craig R.J."/>
            <person name="Hasan A.R."/>
            <person name="Ness R.W."/>
            <person name="Keightley P.D."/>
        </authorList>
    </citation>
    <scope>NUCLEOTIDE SEQUENCE</scope>
    <source>
        <strain evidence="5">CCAP 11/70</strain>
    </source>
</reference>
<gene>
    <name evidence="5" type="ORF">HYH03_015630</name>
</gene>
<dbReference type="EMBL" id="JAEHOE010000125">
    <property type="protein sequence ID" value="KAG2485658.1"/>
    <property type="molecule type" value="Genomic_DNA"/>
</dbReference>